<protein>
    <submittedName>
        <fullName evidence="1">Uncharacterized protein</fullName>
    </submittedName>
</protein>
<name>A0AC60QMU2_IXOPE</name>
<reference evidence="1 2" key="1">
    <citation type="journal article" date="2020" name="Cell">
        <title>Large-Scale Comparative Analyses of Tick Genomes Elucidate Their Genetic Diversity and Vector Capacities.</title>
        <authorList>
            <consortium name="Tick Genome and Microbiome Consortium (TIGMIC)"/>
            <person name="Jia N."/>
            <person name="Wang J."/>
            <person name="Shi W."/>
            <person name="Du L."/>
            <person name="Sun Y."/>
            <person name="Zhan W."/>
            <person name="Jiang J.F."/>
            <person name="Wang Q."/>
            <person name="Zhang B."/>
            <person name="Ji P."/>
            <person name="Bell-Sakyi L."/>
            <person name="Cui X.M."/>
            <person name="Yuan T.T."/>
            <person name="Jiang B.G."/>
            <person name="Yang W.F."/>
            <person name="Lam T.T."/>
            <person name="Chang Q.C."/>
            <person name="Ding S.J."/>
            <person name="Wang X.J."/>
            <person name="Zhu J.G."/>
            <person name="Ruan X.D."/>
            <person name="Zhao L."/>
            <person name="Wei J.T."/>
            <person name="Ye R.Z."/>
            <person name="Que T.C."/>
            <person name="Du C.H."/>
            <person name="Zhou Y.H."/>
            <person name="Cheng J.X."/>
            <person name="Dai P.F."/>
            <person name="Guo W.B."/>
            <person name="Han X.H."/>
            <person name="Huang E.J."/>
            <person name="Li L.F."/>
            <person name="Wei W."/>
            <person name="Gao Y.C."/>
            <person name="Liu J.Z."/>
            <person name="Shao H.Z."/>
            <person name="Wang X."/>
            <person name="Wang C.C."/>
            <person name="Yang T.C."/>
            <person name="Huo Q.B."/>
            <person name="Li W."/>
            <person name="Chen H.Y."/>
            <person name="Chen S.E."/>
            <person name="Zhou L.G."/>
            <person name="Ni X.B."/>
            <person name="Tian J.H."/>
            <person name="Sheng Y."/>
            <person name="Liu T."/>
            <person name="Pan Y.S."/>
            <person name="Xia L.Y."/>
            <person name="Li J."/>
            <person name="Zhao F."/>
            <person name="Cao W.C."/>
        </authorList>
    </citation>
    <scope>NUCLEOTIDE SEQUENCE [LARGE SCALE GENOMIC DNA]</scope>
    <source>
        <strain evidence="1">Iper-2018</strain>
    </source>
</reference>
<sequence length="471" mass="54636">MLKIYRSLVANTTDIIYLGLLLASIVVGNFVLKIDGVQRRKTFCTLFGTLLVVLVSGRHAVHSMLVTTVNAFIIVMCPSKHRAKVSFVFCFGYLVYFKYLKMFSPMPPPEITNCIQMMLTLKMAGLAMELQIIREEHSPKPSEEQAYEEGDMDLGFWDVFHYAFCYVGVLVGPYYRYRTYRDFFNAPFLQMVDRKSKCLQRFKVLPIYAVMWIALNRLFPTDHVDTEEFYGHGLAYKLLYLSPVFLIFRLRLYMGFVLGECVCIAAGLGCYPARSKPVPGAGPTNVPGLLHVWQGKSGPWAEEEFSYEAVHNVQEAQAELSVSMRQGIRSWNRTVQYWLAVYFYKRLPLPKPLRTLLTMSLSAVWHGLQPGYFLCLVTSTAFLFAEEQLDVVWRSLKDARLRLAFQFFQWFLKMQSFTYMLAAFLLLDLSRVYRYYREVYFLGHVYVACLLLWRVASGRRPNAEQRLQKKD</sequence>
<dbReference type="Proteomes" id="UP000805193">
    <property type="component" value="Unassembled WGS sequence"/>
</dbReference>
<comment type="caution">
    <text evidence="1">The sequence shown here is derived from an EMBL/GenBank/DDBJ whole genome shotgun (WGS) entry which is preliminary data.</text>
</comment>
<gene>
    <name evidence="1" type="ORF">HPB47_017633</name>
</gene>
<evidence type="ECO:0000313" key="1">
    <source>
        <dbReference type="EMBL" id="KAG0437059.1"/>
    </source>
</evidence>
<organism evidence="1 2">
    <name type="scientific">Ixodes persulcatus</name>
    <name type="common">Taiga tick</name>
    <dbReference type="NCBI Taxonomy" id="34615"/>
    <lineage>
        <taxon>Eukaryota</taxon>
        <taxon>Metazoa</taxon>
        <taxon>Ecdysozoa</taxon>
        <taxon>Arthropoda</taxon>
        <taxon>Chelicerata</taxon>
        <taxon>Arachnida</taxon>
        <taxon>Acari</taxon>
        <taxon>Parasitiformes</taxon>
        <taxon>Ixodida</taxon>
        <taxon>Ixodoidea</taxon>
        <taxon>Ixodidae</taxon>
        <taxon>Ixodinae</taxon>
        <taxon>Ixodes</taxon>
    </lineage>
</organism>
<keyword evidence="2" id="KW-1185">Reference proteome</keyword>
<evidence type="ECO:0000313" key="2">
    <source>
        <dbReference type="Proteomes" id="UP000805193"/>
    </source>
</evidence>
<dbReference type="EMBL" id="JABSTQ010006569">
    <property type="protein sequence ID" value="KAG0437059.1"/>
    <property type="molecule type" value="Genomic_DNA"/>
</dbReference>
<proteinExistence type="predicted"/>
<accession>A0AC60QMU2</accession>